<dbReference type="AlphaFoldDB" id="A0A2P2GN38"/>
<reference evidence="2 3" key="1">
    <citation type="submission" date="2015-05" db="EMBL/GenBank/DDBJ databases">
        <title>Draft Genome assembly of Streptomyces showdoensis.</title>
        <authorList>
            <person name="Thapa K.K."/>
            <person name="Metsa-Ketela M."/>
        </authorList>
    </citation>
    <scope>NUCLEOTIDE SEQUENCE [LARGE SCALE GENOMIC DNA]</scope>
    <source>
        <strain evidence="2 3">ATCC 15227</strain>
    </source>
</reference>
<gene>
    <name evidence="2" type="ORF">VO63_19030</name>
</gene>
<organism evidence="2 3">
    <name type="scientific">Streptomyces showdoensis</name>
    <dbReference type="NCBI Taxonomy" id="68268"/>
    <lineage>
        <taxon>Bacteria</taxon>
        <taxon>Bacillati</taxon>
        <taxon>Actinomycetota</taxon>
        <taxon>Actinomycetes</taxon>
        <taxon>Kitasatosporales</taxon>
        <taxon>Streptomycetaceae</taxon>
        <taxon>Streptomyces</taxon>
    </lineage>
</organism>
<dbReference type="OrthoDB" id="4206561at2"/>
<dbReference type="InterPro" id="IPR032494">
    <property type="entry name" value="Phage_TTP_N"/>
</dbReference>
<keyword evidence="3" id="KW-1185">Reference proteome</keyword>
<protein>
    <recommendedName>
        <fullName evidence="1">Lambda phage tail tube protein N-terminal domain-containing protein</fullName>
    </recommendedName>
</protein>
<comment type="caution">
    <text evidence="2">The sequence shown here is derived from an EMBL/GenBank/DDBJ whole genome shotgun (WGS) entry which is preliminary data.</text>
</comment>
<dbReference type="Gene3D" id="4.10.410.40">
    <property type="match status" value="1"/>
</dbReference>
<sequence>MAGTDAFGTQFLRDTTGAGAYGVIANVADISGPSRSREAIEVTAHDSPNDYREFIKGLKDGGEVELTINYDPGESTHAALDGDFEEKDLRNYQVIILPGHPDEHTWTFAAMITDLGDAYPIDDKMERSVTFKISGMPTLTPTG</sequence>
<proteinExistence type="predicted"/>
<dbReference type="Proteomes" id="UP000265325">
    <property type="component" value="Unassembled WGS sequence"/>
</dbReference>
<evidence type="ECO:0000313" key="2">
    <source>
        <dbReference type="EMBL" id="KKZ72279.1"/>
    </source>
</evidence>
<feature type="domain" description="Lambda phage tail tube protein N-terminal" evidence="1">
    <location>
        <begin position="21"/>
        <end position="140"/>
    </location>
</feature>
<evidence type="ECO:0000313" key="3">
    <source>
        <dbReference type="Proteomes" id="UP000265325"/>
    </source>
</evidence>
<dbReference type="EMBL" id="LAQS01000028">
    <property type="protein sequence ID" value="KKZ72279.1"/>
    <property type="molecule type" value="Genomic_DNA"/>
</dbReference>
<name>A0A2P2GN38_STREW</name>
<dbReference type="RefSeq" id="WP_046909042.1">
    <property type="nucleotide sequence ID" value="NZ_BAAAXG010000026.1"/>
</dbReference>
<accession>A0A2P2GN38</accession>
<dbReference type="Pfam" id="PF16461">
    <property type="entry name" value="Phage_TTP_12"/>
    <property type="match status" value="1"/>
</dbReference>
<evidence type="ECO:0000259" key="1">
    <source>
        <dbReference type="Pfam" id="PF16461"/>
    </source>
</evidence>